<sequence length="140" mass="15518">MSVIWTLGPHKMWFEEPDTVRLATVGVYDQKLMEESNALAFELKKTHPTLYLISDMSRSTGMSAEARKLLVDKPELLPYSGTVTYGLNFAVRTMVNMMVRAGELLGRNTTSHAFAVVADEAGAKAWVLQQREAARAKPAS</sequence>
<reference evidence="1 2" key="1">
    <citation type="submission" date="2021-02" db="EMBL/GenBank/DDBJ databases">
        <title>De Novo genome assembly of isolated myxobacteria.</title>
        <authorList>
            <person name="Stevens D.C."/>
        </authorList>
    </citation>
    <scope>NUCLEOTIDE SEQUENCE [LARGE SCALE GENOMIC DNA]</scope>
    <source>
        <strain evidence="2">SCPEA02</strain>
    </source>
</reference>
<protein>
    <submittedName>
        <fullName evidence="1">Uncharacterized protein</fullName>
    </submittedName>
</protein>
<evidence type="ECO:0000313" key="2">
    <source>
        <dbReference type="Proteomes" id="UP000662747"/>
    </source>
</evidence>
<organism evidence="1 2">
    <name type="scientific">Pyxidicoccus parkwayensis</name>
    <dbReference type="NCBI Taxonomy" id="2813578"/>
    <lineage>
        <taxon>Bacteria</taxon>
        <taxon>Pseudomonadati</taxon>
        <taxon>Myxococcota</taxon>
        <taxon>Myxococcia</taxon>
        <taxon>Myxococcales</taxon>
        <taxon>Cystobacterineae</taxon>
        <taxon>Myxococcaceae</taxon>
        <taxon>Pyxidicoccus</taxon>
    </lineage>
</organism>
<dbReference type="RefSeq" id="WP_206729225.1">
    <property type="nucleotide sequence ID" value="NZ_CP071090.1"/>
</dbReference>
<dbReference type="EMBL" id="CP071090">
    <property type="protein sequence ID" value="QSQ27707.1"/>
    <property type="molecule type" value="Genomic_DNA"/>
</dbReference>
<accession>A0ABX7PB73</accession>
<dbReference type="Proteomes" id="UP000662747">
    <property type="component" value="Chromosome"/>
</dbReference>
<gene>
    <name evidence="1" type="ORF">JY651_23600</name>
</gene>
<evidence type="ECO:0000313" key="1">
    <source>
        <dbReference type="EMBL" id="QSQ27707.1"/>
    </source>
</evidence>
<name>A0ABX7PB73_9BACT</name>
<proteinExistence type="predicted"/>
<keyword evidence="2" id="KW-1185">Reference proteome</keyword>